<dbReference type="Proteomes" id="UP000054886">
    <property type="component" value="Unassembled WGS sequence"/>
</dbReference>
<dbReference type="AlphaFoldDB" id="A0A0W0D7K1"/>
<feature type="compositionally biased region" description="Basic and acidic residues" evidence="1">
    <location>
        <begin position="218"/>
        <end position="228"/>
    </location>
</feature>
<evidence type="ECO:0000256" key="1">
    <source>
        <dbReference type="SAM" id="MobiDB-lite"/>
    </source>
</evidence>
<dbReference type="PhylomeDB" id="A0A0W0D7K1"/>
<dbReference type="GO" id="GO:0016514">
    <property type="term" value="C:SWI/SNF complex"/>
    <property type="evidence" value="ECO:0007669"/>
    <property type="project" value="InterPro"/>
</dbReference>
<dbReference type="Pfam" id="PF09510">
    <property type="entry name" value="Rtt102p"/>
    <property type="match status" value="1"/>
</dbReference>
<feature type="compositionally biased region" description="Polar residues" evidence="1">
    <location>
        <begin position="198"/>
        <end position="216"/>
    </location>
</feature>
<feature type="region of interest" description="Disordered" evidence="1">
    <location>
        <begin position="87"/>
        <end position="270"/>
    </location>
</feature>
<name>A0A0W0D7K1_CANGB</name>
<gene>
    <name evidence="2" type="ORF">AO440_001502</name>
</gene>
<dbReference type="VEuPathDB" id="FungiDB:GVI51_G00297"/>
<dbReference type="InterPro" id="IPR018304">
    <property type="entry name" value="Rtt102"/>
</dbReference>
<feature type="compositionally biased region" description="Basic and acidic residues" evidence="1">
    <location>
        <begin position="141"/>
        <end position="151"/>
    </location>
</feature>
<accession>A0A0W0D7K1</accession>
<feature type="compositionally biased region" description="Polar residues" evidence="1">
    <location>
        <begin position="152"/>
        <end position="162"/>
    </location>
</feature>
<evidence type="ECO:0000313" key="2">
    <source>
        <dbReference type="EMBL" id="KTB08464.1"/>
    </source>
</evidence>
<dbReference type="Gene3D" id="6.20.420.10">
    <property type="match status" value="1"/>
</dbReference>
<dbReference type="VEuPathDB" id="FungiDB:GWK60_G00297"/>
<protein>
    <submittedName>
        <fullName evidence="2">Uncharacterized protein</fullName>
    </submittedName>
</protein>
<proteinExistence type="predicted"/>
<dbReference type="VEuPathDB" id="FungiDB:B1J91_G00396g"/>
<dbReference type="VEuPathDB" id="FungiDB:CAGL0G00396g"/>
<organism evidence="2 3">
    <name type="scientific">Candida glabrata</name>
    <name type="common">Yeast</name>
    <name type="synonym">Torulopsis glabrata</name>
    <dbReference type="NCBI Taxonomy" id="5478"/>
    <lineage>
        <taxon>Eukaryota</taxon>
        <taxon>Fungi</taxon>
        <taxon>Dikarya</taxon>
        <taxon>Ascomycota</taxon>
        <taxon>Saccharomycotina</taxon>
        <taxon>Saccharomycetes</taxon>
        <taxon>Saccharomycetales</taxon>
        <taxon>Saccharomycetaceae</taxon>
        <taxon>Nakaseomyces</taxon>
    </lineage>
</organism>
<dbReference type="VEuPathDB" id="FungiDB:GW608_G00297"/>
<dbReference type="GO" id="GO:0006338">
    <property type="term" value="P:chromatin remodeling"/>
    <property type="evidence" value="ECO:0007669"/>
    <property type="project" value="InterPro"/>
</dbReference>
<dbReference type="EMBL" id="LLZZ01000105">
    <property type="protein sequence ID" value="KTB08464.1"/>
    <property type="molecule type" value="Genomic_DNA"/>
</dbReference>
<dbReference type="GO" id="GO:0016586">
    <property type="term" value="C:RSC-type complex"/>
    <property type="evidence" value="ECO:0007669"/>
    <property type="project" value="InterPro"/>
</dbReference>
<reference evidence="2 3" key="1">
    <citation type="submission" date="2015-10" db="EMBL/GenBank/DDBJ databases">
        <title>Draft genomes sequences of Candida glabrata isolates 1A, 1B, 2A, 2B, 3A and 3B.</title>
        <authorList>
            <person name="Haavelsrud O.E."/>
            <person name="Gaustad P."/>
        </authorList>
    </citation>
    <scope>NUCLEOTIDE SEQUENCE [LARGE SCALE GENOMIC DNA]</scope>
    <source>
        <strain evidence="2">910700640</strain>
    </source>
</reference>
<sequence length="270" mass="29558">MTAESMIHRANKGGYGSSQDENIHYEYDWVRPVKVTENSQGGDGSDPLIGIGSESKESSFYGFKFKTWQKRNGGHPIEKDPVTLLNMDDFDRTKVSEKKKKLGKKLDGDDLSEDAIRGAVGGSDTVFSSSHAKPDTSGGMKRNETETEKQSDSNTQEQSTTSVKEEESKNETNDTEVTPESNAIEKDELASKLGDVQTPESGNLSEGQKPSDTQLLENDIKDETKSEIVEEDGNEVGDPVSEPVNEPVSNTVTPEGENNKEDNDIEMTDA</sequence>
<comment type="caution">
    <text evidence="2">The sequence shown here is derived from an EMBL/GenBank/DDBJ whole genome shotgun (WGS) entry which is preliminary data.</text>
</comment>
<feature type="compositionally biased region" description="Basic and acidic residues" evidence="1">
    <location>
        <begin position="163"/>
        <end position="172"/>
    </location>
</feature>
<evidence type="ECO:0000313" key="3">
    <source>
        <dbReference type="Proteomes" id="UP000054886"/>
    </source>
</evidence>